<dbReference type="Pfam" id="PF13500">
    <property type="entry name" value="AAA_26"/>
    <property type="match status" value="1"/>
</dbReference>
<feature type="binding site" evidence="2">
    <location>
        <position position="17"/>
    </location>
    <ligand>
        <name>Mg(2+)</name>
        <dbReference type="ChEBI" id="CHEBI:18420"/>
    </ligand>
</feature>
<feature type="binding site" evidence="2">
    <location>
        <begin position="13"/>
        <end position="18"/>
    </location>
    <ligand>
        <name>ATP</name>
        <dbReference type="ChEBI" id="CHEBI:30616"/>
    </ligand>
</feature>
<dbReference type="PANTHER" id="PTHR43210">
    <property type="entry name" value="DETHIOBIOTIN SYNTHETASE"/>
    <property type="match status" value="1"/>
</dbReference>
<keyword evidence="2" id="KW-0460">Magnesium</keyword>
<dbReference type="PANTHER" id="PTHR43210:SF5">
    <property type="entry name" value="DETHIOBIOTIN SYNTHETASE"/>
    <property type="match status" value="1"/>
</dbReference>
<dbReference type="Proteomes" id="UP000501408">
    <property type="component" value="Chromosome 1"/>
</dbReference>
<evidence type="ECO:0000256" key="1">
    <source>
        <dbReference type="ARBA" id="ARBA00022756"/>
    </source>
</evidence>
<comment type="subunit">
    <text evidence="2">Homodimer.</text>
</comment>
<comment type="subcellular location">
    <subcellularLocation>
        <location evidence="2">Cytoplasm</location>
    </subcellularLocation>
</comment>
<comment type="pathway">
    <text evidence="2">Cofactor biosynthesis; biotin biosynthesis; biotin from 7,8-diaminononanoate: step 1/2.</text>
</comment>
<dbReference type="PIRSF" id="PIRSF006755">
    <property type="entry name" value="DTB_synth"/>
    <property type="match status" value="1"/>
</dbReference>
<dbReference type="Gene3D" id="3.40.50.300">
    <property type="entry name" value="P-loop containing nucleotide triphosphate hydrolases"/>
    <property type="match status" value="1"/>
</dbReference>
<dbReference type="CDD" id="cd03109">
    <property type="entry name" value="DTBS"/>
    <property type="match status" value="1"/>
</dbReference>
<dbReference type="HAMAP" id="MF_00336">
    <property type="entry name" value="BioD"/>
    <property type="match status" value="1"/>
</dbReference>
<proteinExistence type="inferred from homology"/>
<dbReference type="SUPFAM" id="SSF52540">
    <property type="entry name" value="P-loop containing nucleoside triphosphate hydrolases"/>
    <property type="match status" value="1"/>
</dbReference>
<dbReference type="InterPro" id="IPR004472">
    <property type="entry name" value="DTB_synth_BioD"/>
</dbReference>
<reference evidence="3 4" key="1">
    <citation type="submission" date="2020-03" db="EMBL/GenBank/DDBJ databases">
        <title>Genome mining reveals the biosynthetic pathways of PHA and ectoines of the halophilic strain Salinivibrio costicola M318 isolated from fermented shrimp paste.</title>
        <authorList>
            <person name="Doan T.V."/>
            <person name="Tran L.T."/>
            <person name="Trieu T.A."/>
            <person name="Nguyen Q.V."/>
            <person name="Quach T.N."/>
            <person name="Phi T.Q."/>
            <person name="Kumar S."/>
        </authorList>
    </citation>
    <scope>NUCLEOTIDE SEQUENCE [LARGE SCALE GENOMIC DNA]</scope>
    <source>
        <strain evidence="3 4">M318</strain>
    </source>
</reference>
<keyword evidence="2" id="KW-0479">Metal-binding</keyword>
<feature type="binding site" evidence="2">
    <location>
        <position position="55"/>
    </location>
    <ligand>
        <name>ATP</name>
        <dbReference type="ChEBI" id="CHEBI:30616"/>
    </ligand>
</feature>
<comment type="catalytic activity">
    <reaction evidence="2">
        <text>(7R,8S)-7,8-diammoniononanoate + CO2 + ATP = (4R,5S)-dethiobiotin + ADP + phosphate + 3 H(+)</text>
        <dbReference type="Rhea" id="RHEA:15805"/>
        <dbReference type="ChEBI" id="CHEBI:15378"/>
        <dbReference type="ChEBI" id="CHEBI:16526"/>
        <dbReference type="ChEBI" id="CHEBI:30616"/>
        <dbReference type="ChEBI" id="CHEBI:43474"/>
        <dbReference type="ChEBI" id="CHEBI:149469"/>
        <dbReference type="ChEBI" id="CHEBI:149473"/>
        <dbReference type="ChEBI" id="CHEBI:456216"/>
        <dbReference type="EC" id="6.3.3.3"/>
    </reaction>
</comment>
<dbReference type="EMBL" id="CP050266">
    <property type="protein sequence ID" value="QIR06294.1"/>
    <property type="molecule type" value="Genomic_DNA"/>
</dbReference>
<keyword evidence="2" id="KW-0067">ATP-binding</keyword>
<keyword evidence="4" id="KW-1185">Reference proteome</keyword>
<feature type="active site" evidence="2">
    <location>
        <position position="38"/>
    </location>
</feature>
<dbReference type="RefSeq" id="WP_167314492.1">
    <property type="nucleotide sequence ID" value="NZ_CP050266.1"/>
</dbReference>
<keyword evidence="2 3" id="KW-0436">Ligase</keyword>
<comment type="similarity">
    <text evidence="2">Belongs to the dethiobiotin synthetase family.</text>
</comment>
<evidence type="ECO:0000313" key="4">
    <source>
        <dbReference type="Proteomes" id="UP000501408"/>
    </source>
</evidence>
<comment type="cofactor">
    <cofactor evidence="2">
        <name>Mg(2+)</name>
        <dbReference type="ChEBI" id="CHEBI:18420"/>
    </cofactor>
</comment>
<keyword evidence="2" id="KW-0963">Cytoplasm</keyword>
<protein>
    <recommendedName>
        <fullName evidence="2">ATP-dependent dethiobiotin synthetase BioD</fullName>
        <ecNumber evidence="2">6.3.3.3</ecNumber>
    </recommendedName>
    <alternativeName>
        <fullName evidence="2">DTB synthetase</fullName>
        <shortName evidence="2">DTBS</shortName>
    </alternativeName>
    <alternativeName>
        <fullName evidence="2">Dethiobiotin synthase</fullName>
    </alternativeName>
</protein>
<feature type="binding site" evidence="2">
    <location>
        <begin position="116"/>
        <end position="119"/>
    </location>
    <ligand>
        <name>ATP</name>
        <dbReference type="ChEBI" id="CHEBI:30616"/>
    </ligand>
</feature>
<organism evidence="3 4">
    <name type="scientific">Salinivibrio costicola</name>
    <name type="common">Vibrio costicola</name>
    <dbReference type="NCBI Taxonomy" id="51367"/>
    <lineage>
        <taxon>Bacteria</taxon>
        <taxon>Pseudomonadati</taxon>
        <taxon>Pseudomonadota</taxon>
        <taxon>Gammaproteobacteria</taxon>
        <taxon>Vibrionales</taxon>
        <taxon>Vibrionaceae</taxon>
        <taxon>Salinivibrio</taxon>
    </lineage>
</organism>
<comment type="function">
    <text evidence="2">Catalyzes a mechanistically unusual reaction, the ATP-dependent insertion of CO2 between the N7 and N8 nitrogen atoms of 7,8-diaminopelargonic acid (DAPA, also called 7,8-diammoniononanoate) to form a ureido ring.</text>
</comment>
<evidence type="ECO:0000313" key="3">
    <source>
        <dbReference type="EMBL" id="QIR06294.1"/>
    </source>
</evidence>
<dbReference type="InterPro" id="IPR027417">
    <property type="entry name" value="P-loop_NTPase"/>
</dbReference>
<feature type="binding site" evidence="2">
    <location>
        <position position="116"/>
    </location>
    <ligand>
        <name>Mg(2+)</name>
        <dbReference type="ChEBI" id="CHEBI:18420"/>
    </ligand>
</feature>
<name>A0ABX6K5P8_SALCS</name>
<dbReference type="GO" id="GO:0004141">
    <property type="term" value="F:dethiobiotin synthase activity"/>
    <property type="evidence" value="ECO:0007669"/>
    <property type="project" value="UniProtKB-EC"/>
</dbReference>
<sequence>MHDSYFITGTDTEVGKTYTTAALLHAFIKQGYQAVGYKPVAAGADLAPDYQLNSDAVTLQHASAIALPYAAINPVLLETPCSPHWAAVLANKPIDTQVLSDGLAHLKQQASPVLVEGAGGWQVPLSETETLADWVVAHQLPVIMVVGIKLGCLNHALLTAEAIRARGLRLAGWVANAVDPKAQHSDEMVRYLDAHLDAPCLGHLPFAADASPAQRASTLDIRALLAP</sequence>
<keyword evidence="2" id="KW-0547">Nucleotide-binding</keyword>
<accession>A0ABX6K5P8</accession>
<feature type="binding site" evidence="2">
    <location>
        <position position="55"/>
    </location>
    <ligand>
        <name>Mg(2+)</name>
        <dbReference type="ChEBI" id="CHEBI:18420"/>
    </ligand>
</feature>
<dbReference type="EC" id="6.3.3.3" evidence="2"/>
<keyword evidence="1 2" id="KW-0093">Biotin biosynthesis</keyword>
<evidence type="ECO:0000256" key="2">
    <source>
        <dbReference type="HAMAP-Rule" id="MF_00336"/>
    </source>
</evidence>
<gene>
    <name evidence="2 3" type="primary">bioD</name>
    <name evidence="3" type="ORF">HBA18_07835</name>
</gene>
<dbReference type="NCBIfam" id="TIGR00347">
    <property type="entry name" value="bioD"/>
    <property type="match status" value="1"/>
</dbReference>
<comment type="caution">
    <text evidence="2">Lacks conserved residue(s) required for the propagation of feature annotation.</text>
</comment>